<evidence type="ECO:0000313" key="1">
    <source>
        <dbReference type="EMBL" id="UOX32436.1"/>
    </source>
</evidence>
<organism evidence="1 2">
    <name type="scientific">Flavobacterium sediminilitoris</name>
    <dbReference type="NCBI Taxonomy" id="2024526"/>
    <lineage>
        <taxon>Bacteria</taxon>
        <taxon>Pseudomonadati</taxon>
        <taxon>Bacteroidota</taxon>
        <taxon>Flavobacteriia</taxon>
        <taxon>Flavobacteriales</taxon>
        <taxon>Flavobacteriaceae</taxon>
        <taxon>Flavobacterium</taxon>
    </lineage>
</organism>
<name>A0ABY4HIE9_9FLAO</name>
<protein>
    <submittedName>
        <fullName evidence="1">Uncharacterized protein</fullName>
    </submittedName>
</protein>
<dbReference type="Proteomes" id="UP000830454">
    <property type="component" value="Chromosome"/>
</dbReference>
<dbReference type="EMBL" id="CP090145">
    <property type="protein sequence ID" value="UOX32436.1"/>
    <property type="molecule type" value="Genomic_DNA"/>
</dbReference>
<reference evidence="1" key="2">
    <citation type="submission" date="2022-04" db="EMBL/GenBank/DDBJ databases">
        <title>Complete Genome Sequence of Flavobacterium sediminilitoris YSM-43, Isolated from a Tidal Sediment.</title>
        <authorList>
            <person name="Lee P.A."/>
        </authorList>
    </citation>
    <scope>NUCLEOTIDE SEQUENCE</scope>
    <source>
        <strain evidence="1">YSM-43</strain>
    </source>
</reference>
<reference evidence="1" key="1">
    <citation type="submission" date="2021-12" db="EMBL/GenBank/DDBJ databases">
        <authorList>
            <person name="Cha I.-T."/>
            <person name="Lee K.-E."/>
            <person name="Park S.-J."/>
        </authorList>
    </citation>
    <scope>NUCLEOTIDE SEQUENCE</scope>
    <source>
        <strain evidence="1">YSM-43</strain>
    </source>
</reference>
<accession>A0ABY4HIE9</accession>
<keyword evidence="2" id="KW-1185">Reference proteome</keyword>
<proteinExistence type="predicted"/>
<gene>
    <name evidence="1" type="ORF">LXD69_10265</name>
</gene>
<sequence>MSITISNVPTENSILLDGNNTTISVSSTNGDGYYFRAKIYINDVLFDEQGWSRQDDYTANKDLIFLYNAYFNPELIPFSTSLVEQTHLIKKIKIIIEERLIDDDSLIDFLGMPDFYIMYNLKSVIFNDNDKISFLGLEPEILRISKNGILVIPFFVNASDESILINVKDELNNILYTTSVATFSGKKAYLFTLDLNDVTIVYDNLYLNVEITVGSETQSKTYNIIRLPNFDIVEIIFRNNFGYYIPAYFDGELENTSGYKVETYETTNNDFKIYSIDETGTYKINTGNLNILEKDIINQIALSLDCFFKNGSNYLPINTSTKKSTNFKSRLNIYDEDLQFTFKKGLPFENSFSPTTIVSEEPELYATIENNTGHGSWIVPNVYKRLRIIVDVPTSEPLNALFFFRVYLTNVYPAPATLLHQQDFTESGVYEFEFDLVPGTSYSFSSNNLNGPSGTNATLQLINI</sequence>
<dbReference type="RefSeq" id="WP_246915196.1">
    <property type="nucleotide sequence ID" value="NZ_CP090145.1"/>
</dbReference>
<evidence type="ECO:0000313" key="2">
    <source>
        <dbReference type="Proteomes" id="UP000830454"/>
    </source>
</evidence>